<evidence type="ECO:0000256" key="4">
    <source>
        <dbReference type="ARBA" id="ARBA00023136"/>
    </source>
</evidence>
<dbReference type="Proteomes" id="UP000179807">
    <property type="component" value="Unassembled WGS sequence"/>
</dbReference>
<dbReference type="FunFam" id="1.20.1280.290:FF:000009">
    <property type="entry name" value="PQ loop repeat family protein"/>
    <property type="match status" value="1"/>
</dbReference>
<name>A0A1J4K7P8_9EUKA</name>
<feature type="transmembrane region" description="Helical" evidence="6">
    <location>
        <begin position="59"/>
        <end position="81"/>
    </location>
</feature>
<protein>
    <submittedName>
        <fullName evidence="7">PQ loop repeat family protein</fullName>
    </submittedName>
</protein>
<feature type="transmembrane region" description="Helical" evidence="6">
    <location>
        <begin position="236"/>
        <end position="256"/>
    </location>
</feature>
<dbReference type="InterPro" id="IPR051415">
    <property type="entry name" value="LAAT-1"/>
</dbReference>
<dbReference type="EMBL" id="MLAK01000758">
    <property type="protein sequence ID" value="OHT05445.1"/>
    <property type="molecule type" value="Genomic_DNA"/>
</dbReference>
<dbReference type="Pfam" id="PF04193">
    <property type="entry name" value="PQ-loop"/>
    <property type="match status" value="2"/>
</dbReference>
<dbReference type="Gene3D" id="1.20.1280.290">
    <property type="match status" value="2"/>
</dbReference>
<dbReference type="VEuPathDB" id="TrichDB:TRFO_26873"/>
<feature type="region of interest" description="Disordered" evidence="5">
    <location>
        <begin position="296"/>
        <end position="318"/>
    </location>
</feature>
<feature type="transmembrane region" description="Helical" evidence="6">
    <location>
        <begin position="26"/>
        <end position="47"/>
    </location>
</feature>
<dbReference type="GeneID" id="94839918"/>
<evidence type="ECO:0000313" key="8">
    <source>
        <dbReference type="Proteomes" id="UP000179807"/>
    </source>
</evidence>
<reference evidence="7" key="1">
    <citation type="submission" date="2016-10" db="EMBL/GenBank/DDBJ databases">
        <authorList>
            <person name="Benchimol M."/>
            <person name="Almeida L.G."/>
            <person name="Vasconcelos A.T."/>
            <person name="Perreira-Neves A."/>
            <person name="Rosa I.A."/>
            <person name="Tasca T."/>
            <person name="Bogo M.R."/>
            <person name="de Souza W."/>
        </authorList>
    </citation>
    <scope>NUCLEOTIDE SEQUENCE [LARGE SCALE GENOMIC DNA]</scope>
    <source>
        <strain evidence="7">K</strain>
    </source>
</reference>
<dbReference type="GO" id="GO:0098852">
    <property type="term" value="C:lytic vacuole membrane"/>
    <property type="evidence" value="ECO:0007669"/>
    <property type="project" value="UniProtKB-ARBA"/>
</dbReference>
<comment type="subcellular location">
    <subcellularLocation>
        <location evidence="1">Membrane</location>
        <topology evidence="1">Multi-pass membrane protein</topology>
    </subcellularLocation>
</comment>
<feature type="compositionally biased region" description="Polar residues" evidence="5">
    <location>
        <begin position="141"/>
        <end position="150"/>
    </location>
</feature>
<evidence type="ECO:0000256" key="1">
    <source>
        <dbReference type="ARBA" id="ARBA00004141"/>
    </source>
</evidence>
<keyword evidence="3 6" id="KW-1133">Transmembrane helix</keyword>
<sequence>MSCDEGAIKWIATAFGDCIYTPRDQLSFWVGMISNVIWIISASPQYYRNCVSKNVDGQSPFFSSLIFAGNVLSLVGVFVTHGLPTQIITQVLYVILDGLLFAQYLMFRFCCRKPLPDEESVESIDGENKGEISDLEKNYDESSSTPTPSEQVKEEGINSPSMIGGVAMLVAQAAATATNTTRGAPVAPSSGIDYGIPYRGDNLIGSLFGWAGTAIYIGSRVPQVIKNFKEGVSSFSALYMLFMLLGNLTYALSIFIRSLDPDFLWLQTPFIVGALFPMTCDGITFFQIIIGRCRKPKEDGKDSGFVSSDEEDRRISEI</sequence>
<evidence type="ECO:0000256" key="3">
    <source>
        <dbReference type="ARBA" id="ARBA00022989"/>
    </source>
</evidence>
<keyword evidence="4 6" id="KW-0472">Membrane</keyword>
<comment type="caution">
    <text evidence="7">The sequence shown here is derived from an EMBL/GenBank/DDBJ whole genome shotgun (WGS) entry which is preliminary data.</text>
</comment>
<accession>A0A1J4K7P8</accession>
<dbReference type="PANTHER" id="PTHR16201">
    <property type="entry name" value="SEVEN TRANSMEMBRANE PROTEIN 1-RELATED"/>
    <property type="match status" value="1"/>
</dbReference>
<dbReference type="SMART" id="SM00679">
    <property type="entry name" value="CTNS"/>
    <property type="match status" value="2"/>
</dbReference>
<evidence type="ECO:0000256" key="5">
    <source>
        <dbReference type="SAM" id="MobiDB-lite"/>
    </source>
</evidence>
<keyword evidence="8" id="KW-1185">Reference proteome</keyword>
<feature type="transmembrane region" description="Helical" evidence="6">
    <location>
        <begin position="268"/>
        <end position="290"/>
    </location>
</feature>
<proteinExistence type="predicted"/>
<organism evidence="7 8">
    <name type="scientific">Tritrichomonas foetus</name>
    <dbReference type="NCBI Taxonomy" id="1144522"/>
    <lineage>
        <taxon>Eukaryota</taxon>
        <taxon>Metamonada</taxon>
        <taxon>Parabasalia</taxon>
        <taxon>Tritrichomonadida</taxon>
        <taxon>Tritrichomonadidae</taxon>
        <taxon>Tritrichomonas</taxon>
    </lineage>
</organism>
<evidence type="ECO:0000256" key="2">
    <source>
        <dbReference type="ARBA" id="ARBA00022692"/>
    </source>
</evidence>
<keyword evidence="2 6" id="KW-0812">Transmembrane</keyword>
<dbReference type="RefSeq" id="XP_068358581.1">
    <property type="nucleotide sequence ID" value="XM_068505214.1"/>
</dbReference>
<gene>
    <name evidence="7" type="ORF">TRFO_26873</name>
</gene>
<dbReference type="GO" id="GO:0015174">
    <property type="term" value="F:basic amino acid transmembrane transporter activity"/>
    <property type="evidence" value="ECO:0007669"/>
    <property type="project" value="TreeGrafter"/>
</dbReference>
<dbReference type="OrthoDB" id="8048523at2759"/>
<dbReference type="PANTHER" id="PTHR16201:SF34">
    <property type="entry name" value="LYSOSOMAL AMINO ACID TRANSPORTER 1"/>
    <property type="match status" value="1"/>
</dbReference>
<dbReference type="InterPro" id="IPR006603">
    <property type="entry name" value="PQ-loop_rpt"/>
</dbReference>
<feature type="transmembrane region" description="Helical" evidence="6">
    <location>
        <begin position="87"/>
        <end position="107"/>
    </location>
</feature>
<evidence type="ECO:0000313" key="7">
    <source>
        <dbReference type="EMBL" id="OHT05445.1"/>
    </source>
</evidence>
<dbReference type="AlphaFoldDB" id="A0A1J4K7P8"/>
<feature type="region of interest" description="Disordered" evidence="5">
    <location>
        <begin position="132"/>
        <end position="156"/>
    </location>
</feature>
<evidence type="ECO:0000256" key="6">
    <source>
        <dbReference type="SAM" id="Phobius"/>
    </source>
</evidence>